<dbReference type="Gene3D" id="3.20.20.30">
    <property type="entry name" value="Luciferase-like domain"/>
    <property type="match status" value="1"/>
</dbReference>
<dbReference type="SUPFAM" id="SSF51679">
    <property type="entry name" value="Bacterial luciferase-like"/>
    <property type="match status" value="1"/>
</dbReference>
<protein>
    <submittedName>
        <fullName evidence="3">LLM class flavin-dependent oxidoreductase</fullName>
    </submittedName>
</protein>
<gene>
    <name evidence="3" type="ORF">JNB61_11815</name>
</gene>
<dbReference type="EMBL" id="JAEUAX010000005">
    <property type="protein sequence ID" value="MBW9110460.1"/>
    <property type="molecule type" value="Genomic_DNA"/>
</dbReference>
<dbReference type="PANTHER" id="PTHR43244">
    <property type="match status" value="1"/>
</dbReference>
<reference evidence="3 4" key="1">
    <citation type="journal article" date="2021" name="MBio">
        <title>Poor Competitiveness of Bradyrhizobium in Pigeon Pea Root Colonization in Indian Soils.</title>
        <authorList>
            <person name="Chalasani D."/>
            <person name="Basu A."/>
            <person name="Pullabhotla S.V.S.R.N."/>
            <person name="Jorrin B."/>
            <person name="Neal A.L."/>
            <person name="Poole P.S."/>
            <person name="Podile A.R."/>
            <person name="Tkacz A."/>
        </authorList>
    </citation>
    <scope>NUCLEOTIDE SEQUENCE [LARGE SCALE GENOMIC DNA]</scope>
    <source>
        <strain evidence="3 4">HU12</strain>
    </source>
</reference>
<evidence type="ECO:0000256" key="1">
    <source>
        <dbReference type="ARBA" id="ARBA00023002"/>
    </source>
</evidence>
<dbReference type="CDD" id="cd01097">
    <property type="entry name" value="Tetrahydromethanopterin_reductase"/>
    <property type="match status" value="1"/>
</dbReference>
<comment type="caution">
    <text evidence="3">The sequence shown here is derived from an EMBL/GenBank/DDBJ whole genome shotgun (WGS) entry which is preliminary data.</text>
</comment>
<evidence type="ECO:0000313" key="3">
    <source>
        <dbReference type="EMBL" id="MBW9110460.1"/>
    </source>
</evidence>
<sequence>MTTRVGFVLGSTLPPAALPQAARSLEASGFSTIWISEDYFFTGGVAGAAIALGTTTTISVGIGLLPTYVRHPALTAMEAGALAGAYPGRFILGLGSGVPAWLEQIGIVPAAPLATMRDSVDAVRRLFDGESVSRDGRFTFRDVSLAFPPAQPPQVYIGATGPKMTSLAGEVADGVLMSVLSTPEFVARARRTIDAASPNGRHVSITAFAIFSLAATAEEARAAARPVVAGYLSLGPTPLTDAAGISDELVAILDRVGRDGFESEMPDAWIDSVAVCGDAQACIASIEALRAAGADEVALMPVVDAGSITDHINEAGRLLGLAATTDSIA</sequence>
<dbReference type="InterPro" id="IPR036661">
    <property type="entry name" value="Luciferase-like_sf"/>
</dbReference>
<evidence type="ECO:0000259" key="2">
    <source>
        <dbReference type="Pfam" id="PF00296"/>
    </source>
</evidence>
<accession>A0ABS7I128</accession>
<proteinExistence type="predicted"/>
<dbReference type="Pfam" id="PF00296">
    <property type="entry name" value="Bac_luciferase"/>
    <property type="match status" value="1"/>
</dbReference>
<dbReference type="InterPro" id="IPR011251">
    <property type="entry name" value="Luciferase-like_dom"/>
</dbReference>
<evidence type="ECO:0000313" key="4">
    <source>
        <dbReference type="Proteomes" id="UP000777440"/>
    </source>
</evidence>
<dbReference type="RefSeq" id="WP_220289267.1">
    <property type="nucleotide sequence ID" value="NZ_JAEUAX010000005.1"/>
</dbReference>
<feature type="domain" description="Luciferase-like" evidence="2">
    <location>
        <begin position="14"/>
        <end position="296"/>
    </location>
</feature>
<dbReference type="PANTHER" id="PTHR43244:SF1">
    <property type="entry name" value="5,10-METHYLENETETRAHYDROMETHANOPTERIN REDUCTASE"/>
    <property type="match status" value="1"/>
</dbReference>
<dbReference type="InterPro" id="IPR050564">
    <property type="entry name" value="F420-G6PD/mer"/>
</dbReference>
<keyword evidence="1" id="KW-0560">Oxidoreductase</keyword>
<name>A0ABS7I128_9MICO</name>
<keyword evidence="4" id="KW-1185">Reference proteome</keyword>
<organism evidence="3 4">
    <name type="scientific">Microbacterium ureisolvens</name>
    <dbReference type="NCBI Taxonomy" id="2781186"/>
    <lineage>
        <taxon>Bacteria</taxon>
        <taxon>Bacillati</taxon>
        <taxon>Actinomycetota</taxon>
        <taxon>Actinomycetes</taxon>
        <taxon>Micrococcales</taxon>
        <taxon>Microbacteriaceae</taxon>
        <taxon>Microbacterium</taxon>
    </lineage>
</organism>
<dbReference type="Proteomes" id="UP000777440">
    <property type="component" value="Unassembled WGS sequence"/>
</dbReference>